<dbReference type="Pfam" id="PF01833">
    <property type="entry name" value="TIG"/>
    <property type="match status" value="2"/>
</dbReference>
<dbReference type="CDD" id="cd00102">
    <property type="entry name" value="IPT"/>
    <property type="match status" value="1"/>
</dbReference>
<evidence type="ECO:0000259" key="3">
    <source>
        <dbReference type="Pfam" id="PF01833"/>
    </source>
</evidence>
<dbReference type="Proteomes" id="UP001149142">
    <property type="component" value="Unassembled WGS sequence"/>
</dbReference>
<feature type="domain" description="IPT/TIG" evidence="3">
    <location>
        <begin position="533"/>
        <end position="596"/>
    </location>
</feature>
<feature type="signal peptide" evidence="2">
    <location>
        <begin position="1"/>
        <end position="19"/>
    </location>
</feature>
<dbReference type="SUPFAM" id="SSF81296">
    <property type="entry name" value="E set domains"/>
    <property type="match status" value="2"/>
</dbReference>
<accession>A0ABT4S214</accession>
<dbReference type="InterPro" id="IPR013783">
    <property type="entry name" value="Ig-like_fold"/>
</dbReference>
<name>A0ABT4S214_9FLAO</name>
<gene>
    <name evidence="4" type="ORF">OOZ35_11440</name>
</gene>
<dbReference type="InterPro" id="IPR014756">
    <property type="entry name" value="Ig_E-set"/>
</dbReference>
<evidence type="ECO:0000313" key="5">
    <source>
        <dbReference type="Proteomes" id="UP001149142"/>
    </source>
</evidence>
<reference evidence="4" key="1">
    <citation type="submission" date="2022-11" db="EMBL/GenBank/DDBJ databases">
        <title>Refractory cell wall polysaccharides provide important carbon source for microbial heterotrophs in the hadal ocean.</title>
        <authorList>
            <person name="Zhu X."/>
        </authorList>
    </citation>
    <scope>NUCLEOTIDE SEQUENCE</scope>
    <source>
        <strain evidence="4">MTRN7</strain>
    </source>
</reference>
<evidence type="ECO:0000256" key="2">
    <source>
        <dbReference type="SAM" id="SignalP"/>
    </source>
</evidence>
<sequence>MKKLLLSLILALTVCVSFGQSPWINEIHYDNAGGDVNEGVEVAVPSGSTCTNIEIIAYNGNNGASYGSVSDILNNPNCTPTTSNGVTFYWVDIVLQNGAPDGIALVCDGSVLQFLSYEGAFTATNNTANGLTSTDIGVTEGSSTTTTQSISLQGTGDEYSDFTWVSNVTFSHCSVNTGQIINTSSTPSIIVTPSSLTGFTYVEGAGPSTEQSYDVSGTNLTNDIVISTPANWEISTTSGGPYQTTPITLTQSSGTVNSTTIYTRMISGLLNAGSPYSGNISNTSIGATTQNVPVDGTVTVFSSLCINEEFNSGTTEPTGWNFVGVTGTYTSAGNFGNSSPSLRMDDSGDNIETETITNASELSFWIKGQGTDASSSVLVEGFNGVSWVTIETISPLPTSGTVYTYNSGTSPSLPINIEQFRFSYNKSAGNLAIDDITASCGSACTPTHTIASFSPTSGSVGTTVTITGTGFTSGSTVDFNGVSATVTFVNATTLTSVVPSGATTGVITVTEAGCTVNSATNFTITACSPSHSVSSFYPTSGPEFTEVTILGSGFTVSSSVDFNGTNATVISQTSTEIIVEVPAGASTGSITVLESGCPLILSPTFTITNSNNCSLAGAIPSGWSDLLISGVYDDSVSSCHYIELLNPTTAAIDLADYTIGFDNNFTLGSAVPVTGFNGIVPLSGTIQAESSYMIQVTTISGGCSSCPTITPDYTYIGSNGLNDEDRLVLVQNYGTGSATAQDVWQNHSNGTGYNVGYVFARDFASTAPSSTFSNSDWILNGTEDCFGFAISGTTPPSVITQPSDVIGCNSATFNITATAGNGGTLTYQWLYNNGSNPNWNNVTSADFSTGTVTGETTNTLNITGFDLTGYQFYCQVIEDGTCSVTSNAAQFQGSSTTTWSAGSWDNGLPTLSTVVIINDTYNTGTDGNIEACNLYINTGNTLTVSANSNITIQNSIYNNGGLIVQHQGSVVQIDDAGIYDDSGSALGSPTTVEKLTSTLDAWYEYTYWSSPVFGETFGNALFQSSPSRRFSFNAANFIDSTYETNNDNTATIGAGIDDIDDDGNDWQLMAGTDVLTPGVGYAATHSIAAFSGPNNYNYSFRGPLNTGTIVVSVERNDTELGDTNWNLIGNPYPSAIDADLFFTENNFATNPTDGKLDGAIYLWSQATPPSATTNGNEVLNFSNNDYAVINGAAEVAGGDLITPNRFIPSGQGFFVTYSNTPASTSGNVRFNNAMRVNSNNDQFFRTANQNGVDNKIWVNLTSDLGVHNQIAVAYVNGATADNDGEFYDAKKSGAILSDLALYSLIPNNDKKLAIQGKSPQDINLSEVIYLGFINNIEIPSIFTISIDHLQGDFLLNNTAYLKDNLLNTHHNLTNSDYVFTSDQGEFNNRFEIVFTNPALSVDEFTLNNENTSIISLPNDEIKVTAPKHLKIKNVTIYDALGRKIIKLKGQENTETYQLNNISQAVYLAEIELSNKQIVTKKFIKK</sequence>
<dbReference type="NCBIfam" id="TIGR04183">
    <property type="entry name" value="Por_Secre_tail"/>
    <property type="match status" value="1"/>
</dbReference>
<dbReference type="InterPro" id="IPR002909">
    <property type="entry name" value="IPT_dom"/>
</dbReference>
<feature type="domain" description="IPT/TIG" evidence="3">
    <location>
        <begin position="449"/>
        <end position="523"/>
    </location>
</feature>
<dbReference type="Gene3D" id="2.60.40.10">
    <property type="entry name" value="Immunoglobulins"/>
    <property type="match status" value="2"/>
</dbReference>
<proteinExistence type="predicted"/>
<dbReference type="EMBL" id="JAPFGC010000002">
    <property type="protein sequence ID" value="MDA0178107.1"/>
    <property type="molecule type" value="Genomic_DNA"/>
</dbReference>
<keyword evidence="1 2" id="KW-0732">Signal</keyword>
<dbReference type="RefSeq" id="WP_270005659.1">
    <property type="nucleotide sequence ID" value="NZ_JAPFGC010000002.1"/>
</dbReference>
<evidence type="ECO:0000256" key="1">
    <source>
        <dbReference type="ARBA" id="ARBA00022729"/>
    </source>
</evidence>
<protein>
    <submittedName>
        <fullName evidence="4">T9SS type A sorting domain-containing protein</fullName>
    </submittedName>
</protein>
<dbReference type="InterPro" id="IPR026444">
    <property type="entry name" value="Secre_tail"/>
</dbReference>
<feature type="chain" id="PRO_5046822115" evidence="2">
    <location>
        <begin position="20"/>
        <end position="1485"/>
    </location>
</feature>
<evidence type="ECO:0000313" key="4">
    <source>
        <dbReference type="EMBL" id="MDA0178107.1"/>
    </source>
</evidence>
<comment type="caution">
    <text evidence="4">The sequence shown here is derived from an EMBL/GenBank/DDBJ whole genome shotgun (WGS) entry which is preliminary data.</text>
</comment>
<keyword evidence="5" id="KW-1185">Reference proteome</keyword>
<organism evidence="4 5">
    <name type="scientific">Mesoflavibacter profundi</name>
    <dbReference type="NCBI Taxonomy" id="2708110"/>
    <lineage>
        <taxon>Bacteria</taxon>
        <taxon>Pseudomonadati</taxon>
        <taxon>Bacteroidota</taxon>
        <taxon>Flavobacteriia</taxon>
        <taxon>Flavobacteriales</taxon>
        <taxon>Flavobacteriaceae</taxon>
        <taxon>Mesoflavibacter</taxon>
    </lineage>
</organism>